<keyword evidence="1" id="KW-0812">Transmembrane</keyword>
<gene>
    <name evidence="2" type="ORF">RC74_02205</name>
</gene>
<evidence type="ECO:0000256" key="1">
    <source>
        <dbReference type="SAM" id="Phobius"/>
    </source>
</evidence>
<accession>A0A126UX70</accession>
<dbReference type="EMBL" id="CP014327">
    <property type="protein sequence ID" value="AML50236.1"/>
    <property type="molecule type" value="Genomic_DNA"/>
</dbReference>
<dbReference type="STRING" id="1579316.RC74_02205"/>
<evidence type="ECO:0000313" key="2">
    <source>
        <dbReference type="EMBL" id="AML50236.1"/>
    </source>
</evidence>
<organism evidence="2 3">
    <name type="scientific">Falsihalocynthiibacter arcticus</name>
    <dbReference type="NCBI Taxonomy" id="1579316"/>
    <lineage>
        <taxon>Bacteria</taxon>
        <taxon>Pseudomonadati</taxon>
        <taxon>Pseudomonadota</taxon>
        <taxon>Alphaproteobacteria</taxon>
        <taxon>Rhodobacterales</taxon>
        <taxon>Roseobacteraceae</taxon>
        <taxon>Falsihalocynthiibacter</taxon>
    </lineage>
</organism>
<keyword evidence="1" id="KW-1133">Transmembrane helix</keyword>
<dbReference type="RefSeq" id="WP_039002714.1">
    <property type="nucleotide sequence ID" value="NZ_CP014327.1"/>
</dbReference>
<keyword evidence="1" id="KW-0472">Membrane</keyword>
<feature type="transmembrane region" description="Helical" evidence="1">
    <location>
        <begin position="32"/>
        <end position="53"/>
    </location>
</feature>
<proteinExistence type="predicted"/>
<protein>
    <submittedName>
        <fullName evidence="2">CTP synthetase</fullName>
    </submittedName>
</protein>
<dbReference type="OrthoDB" id="7510999at2"/>
<dbReference type="KEGG" id="hat:RC74_02205"/>
<name>A0A126UX70_9RHOB</name>
<evidence type="ECO:0000313" key="3">
    <source>
        <dbReference type="Proteomes" id="UP000070371"/>
    </source>
</evidence>
<dbReference type="Proteomes" id="UP000070371">
    <property type="component" value="Chromosome"/>
</dbReference>
<sequence>MNRLTLLMFTIIAPSMAGLGVIIALVTGNDTLTPILIAAALGFVAGFPVSYFVSKKIADL</sequence>
<keyword evidence="3" id="KW-1185">Reference proteome</keyword>
<reference evidence="2 3" key="1">
    <citation type="submission" date="2016-02" db="EMBL/GenBank/DDBJ databases">
        <title>Complete genome sequence of Halocynthiibacter arcticus PAMC 20958t from arctic marine sediment.</title>
        <authorList>
            <person name="Lee Y.M."/>
            <person name="Baek K."/>
            <person name="Lee H.K."/>
            <person name="Shin S.C."/>
        </authorList>
    </citation>
    <scope>NUCLEOTIDE SEQUENCE [LARGE SCALE GENOMIC DNA]</scope>
    <source>
        <strain evidence="2">PAMC 20958</strain>
    </source>
</reference>
<feature type="transmembrane region" description="Helical" evidence="1">
    <location>
        <begin position="7"/>
        <end position="26"/>
    </location>
</feature>
<dbReference type="AlphaFoldDB" id="A0A126UX70"/>